<dbReference type="Pfam" id="PF03184">
    <property type="entry name" value="DDE_1"/>
    <property type="match status" value="1"/>
</dbReference>
<keyword evidence="3" id="KW-1185">Reference proteome</keyword>
<evidence type="ECO:0000259" key="1">
    <source>
        <dbReference type="Pfam" id="PF03184"/>
    </source>
</evidence>
<name>A0ABR2KJ13_9EUKA</name>
<dbReference type="InterPro" id="IPR004875">
    <property type="entry name" value="DDE_SF_endonuclease_dom"/>
</dbReference>
<comment type="caution">
    <text evidence="2">The sequence shown here is derived from an EMBL/GenBank/DDBJ whole genome shotgun (WGS) entry which is preliminary data.</text>
</comment>
<evidence type="ECO:0000313" key="2">
    <source>
        <dbReference type="EMBL" id="KAK8891134.1"/>
    </source>
</evidence>
<evidence type="ECO:0000313" key="3">
    <source>
        <dbReference type="Proteomes" id="UP001470230"/>
    </source>
</evidence>
<reference evidence="2 3" key="1">
    <citation type="submission" date="2024-04" db="EMBL/GenBank/DDBJ databases">
        <title>Tritrichomonas musculus Genome.</title>
        <authorList>
            <person name="Alves-Ferreira E."/>
            <person name="Grigg M."/>
            <person name="Lorenzi H."/>
            <person name="Galac M."/>
        </authorList>
    </citation>
    <scope>NUCLEOTIDE SEQUENCE [LARGE SCALE GENOMIC DNA]</scope>
    <source>
        <strain evidence="2 3">EAF2021</strain>
    </source>
</reference>
<proteinExistence type="predicted"/>
<organism evidence="2 3">
    <name type="scientific">Tritrichomonas musculus</name>
    <dbReference type="NCBI Taxonomy" id="1915356"/>
    <lineage>
        <taxon>Eukaryota</taxon>
        <taxon>Metamonada</taxon>
        <taxon>Parabasalia</taxon>
        <taxon>Tritrichomonadida</taxon>
        <taxon>Tritrichomonadidae</taxon>
        <taxon>Tritrichomonas</taxon>
    </lineage>
</organism>
<accession>A0ABR2KJ13</accession>
<gene>
    <name evidence="2" type="ORF">M9Y10_028339</name>
</gene>
<dbReference type="Proteomes" id="UP001470230">
    <property type="component" value="Unassembled WGS sequence"/>
</dbReference>
<sequence>MDDQEYFCILLICQLSYYLMTLPDKLKNEHFLLIVDGHKSRESFLAELLLYLFNIDLLILPSHSIHLLQPFGIAVASPLKAYFKDDLILENCDLYLQGLI</sequence>
<feature type="domain" description="DDE-1" evidence="1">
    <location>
        <begin position="25"/>
        <end position="89"/>
    </location>
</feature>
<dbReference type="EMBL" id="JAPFFF010000004">
    <property type="protein sequence ID" value="KAK8891134.1"/>
    <property type="molecule type" value="Genomic_DNA"/>
</dbReference>
<protein>
    <recommendedName>
        <fullName evidence="1">DDE-1 domain-containing protein</fullName>
    </recommendedName>
</protein>